<reference evidence="1 2" key="1">
    <citation type="submission" date="2018-08" db="EMBL/GenBank/DDBJ databases">
        <title>Recombination of ecologically and evolutionarily significant loci maintains genetic cohesion in the Pseudomonas syringae species complex.</title>
        <authorList>
            <person name="Dillon M."/>
            <person name="Thakur S."/>
            <person name="Almeida R.N.D."/>
            <person name="Weir B.S."/>
            <person name="Guttman D.S."/>
        </authorList>
    </citation>
    <scope>NUCLEOTIDE SEQUENCE [LARGE SCALE GENOMIC DNA]</scope>
    <source>
        <strain evidence="1 2">1089_5</strain>
    </source>
</reference>
<organism evidence="1 2">
    <name type="scientific">Pseudomonas syringae pv. apii</name>
    <dbReference type="NCBI Taxonomy" id="81036"/>
    <lineage>
        <taxon>Bacteria</taxon>
        <taxon>Pseudomonadati</taxon>
        <taxon>Pseudomonadota</taxon>
        <taxon>Gammaproteobacteria</taxon>
        <taxon>Pseudomonadales</taxon>
        <taxon>Pseudomonadaceae</taxon>
        <taxon>Pseudomonas</taxon>
    </lineage>
</organism>
<name>A0A3M3M1C4_9PSED</name>
<sequence>MIPYNAQSKAMTIKPIHLNLYYISHKKWRYFSALQRLLTTTFDKNKDYAAETYGYLYAT</sequence>
<evidence type="ECO:0000313" key="1">
    <source>
        <dbReference type="EMBL" id="RMN93916.1"/>
    </source>
</evidence>
<gene>
    <name evidence="1" type="ORF">ALQ49_04478</name>
</gene>
<accession>A0A3M3M1C4</accession>
<dbReference type="Proteomes" id="UP000278062">
    <property type="component" value="Unassembled WGS sequence"/>
</dbReference>
<dbReference type="EMBL" id="RBPL01000097">
    <property type="protein sequence ID" value="RMN93916.1"/>
    <property type="molecule type" value="Genomic_DNA"/>
</dbReference>
<protein>
    <submittedName>
        <fullName evidence="1">Uncharacterized protein</fullName>
    </submittedName>
</protein>
<comment type="caution">
    <text evidence="1">The sequence shown here is derived from an EMBL/GenBank/DDBJ whole genome shotgun (WGS) entry which is preliminary data.</text>
</comment>
<dbReference type="AlphaFoldDB" id="A0A3M3M1C4"/>
<evidence type="ECO:0000313" key="2">
    <source>
        <dbReference type="Proteomes" id="UP000278062"/>
    </source>
</evidence>
<proteinExistence type="predicted"/>